<keyword evidence="2" id="KW-1185">Reference proteome</keyword>
<name>A0ABP8LJQ0_9BACT</name>
<evidence type="ECO:0000313" key="2">
    <source>
        <dbReference type="Proteomes" id="UP001500552"/>
    </source>
</evidence>
<gene>
    <name evidence="1" type="ORF">GCM10023188_14840</name>
</gene>
<evidence type="ECO:0000313" key="1">
    <source>
        <dbReference type="EMBL" id="GAA4429454.1"/>
    </source>
</evidence>
<dbReference type="Proteomes" id="UP001500552">
    <property type="component" value="Unassembled WGS sequence"/>
</dbReference>
<comment type="caution">
    <text evidence="1">The sequence shown here is derived from an EMBL/GenBank/DDBJ whole genome shotgun (WGS) entry which is preliminary data.</text>
</comment>
<accession>A0ABP8LJQ0</accession>
<reference evidence="2" key="1">
    <citation type="journal article" date="2019" name="Int. J. Syst. Evol. Microbiol.">
        <title>The Global Catalogue of Microorganisms (GCM) 10K type strain sequencing project: providing services to taxonomists for standard genome sequencing and annotation.</title>
        <authorList>
            <consortium name="The Broad Institute Genomics Platform"/>
            <consortium name="The Broad Institute Genome Sequencing Center for Infectious Disease"/>
            <person name="Wu L."/>
            <person name="Ma J."/>
        </authorList>
    </citation>
    <scope>NUCLEOTIDE SEQUENCE [LARGE SCALE GENOMIC DNA]</scope>
    <source>
        <strain evidence="2">JCM 17926</strain>
    </source>
</reference>
<dbReference type="EMBL" id="BAABHC010000005">
    <property type="protein sequence ID" value="GAA4429454.1"/>
    <property type="molecule type" value="Genomic_DNA"/>
</dbReference>
<sequence>MLNAAAGIKAQIHLLFSTVHKALSEADGFKFKENNSELIVMTDSYLTATR</sequence>
<protein>
    <submittedName>
        <fullName evidence="1">Uncharacterized protein</fullName>
    </submittedName>
</protein>
<organism evidence="1 2">
    <name type="scientific">Pontibacter saemangeumensis</name>
    <dbReference type="NCBI Taxonomy" id="1084525"/>
    <lineage>
        <taxon>Bacteria</taxon>
        <taxon>Pseudomonadati</taxon>
        <taxon>Bacteroidota</taxon>
        <taxon>Cytophagia</taxon>
        <taxon>Cytophagales</taxon>
        <taxon>Hymenobacteraceae</taxon>
        <taxon>Pontibacter</taxon>
    </lineage>
</organism>
<proteinExistence type="predicted"/>